<evidence type="ECO:0000256" key="3">
    <source>
        <dbReference type="ARBA" id="ARBA00012922"/>
    </source>
</evidence>
<gene>
    <name evidence="8" type="ORF">B0H66DRAFT_525613</name>
</gene>
<evidence type="ECO:0000256" key="1">
    <source>
        <dbReference type="ARBA" id="ARBA00001311"/>
    </source>
</evidence>
<reference evidence="8" key="1">
    <citation type="journal article" date="2023" name="Mol. Phylogenet. Evol.">
        <title>Genome-scale phylogeny and comparative genomics of the fungal order Sordariales.</title>
        <authorList>
            <person name="Hensen N."/>
            <person name="Bonometti L."/>
            <person name="Westerberg I."/>
            <person name="Brannstrom I.O."/>
            <person name="Guillou S."/>
            <person name="Cros-Aarteil S."/>
            <person name="Calhoun S."/>
            <person name="Haridas S."/>
            <person name="Kuo A."/>
            <person name="Mondo S."/>
            <person name="Pangilinan J."/>
            <person name="Riley R."/>
            <person name="LaButti K."/>
            <person name="Andreopoulos B."/>
            <person name="Lipzen A."/>
            <person name="Chen C."/>
            <person name="Yan M."/>
            <person name="Daum C."/>
            <person name="Ng V."/>
            <person name="Clum A."/>
            <person name="Steindorff A."/>
            <person name="Ohm R.A."/>
            <person name="Martin F."/>
            <person name="Silar P."/>
            <person name="Natvig D.O."/>
            <person name="Lalanne C."/>
            <person name="Gautier V."/>
            <person name="Ament-Velasquez S.L."/>
            <person name="Kruys A."/>
            <person name="Hutchinson M.I."/>
            <person name="Powell A.J."/>
            <person name="Barry K."/>
            <person name="Miller A.N."/>
            <person name="Grigoriev I.V."/>
            <person name="Debuchy R."/>
            <person name="Gladieux P."/>
            <person name="Hiltunen Thoren M."/>
            <person name="Johannesson H."/>
        </authorList>
    </citation>
    <scope>NUCLEOTIDE SEQUENCE</scope>
    <source>
        <strain evidence="8">CBS 118394</strain>
    </source>
</reference>
<dbReference type="InterPro" id="IPR023631">
    <property type="entry name" value="Amidase_dom"/>
</dbReference>
<comment type="similarity">
    <text evidence="2">Belongs to the amidase family.</text>
</comment>
<dbReference type="Gene3D" id="3.90.1300.10">
    <property type="entry name" value="Amidase signature (AS) domain"/>
    <property type="match status" value="1"/>
</dbReference>
<feature type="active site" description="Acyl-ester intermediate" evidence="5">
    <location>
        <position position="238"/>
    </location>
</feature>
<evidence type="ECO:0000313" key="9">
    <source>
        <dbReference type="Proteomes" id="UP001283341"/>
    </source>
</evidence>
<dbReference type="EC" id="3.5.1.4" evidence="3"/>
<evidence type="ECO:0000256" key="2">
    <source>
        <dbReference type="ARBA" id="ARBA00009199"/>
    </source>
</evidence>
<sequence length="551" mass="59707">MKAVDSTANWEAIAAKKQASLLAAIPPEWRIPAELLPPVSKDDISTFPESSGWFTVDELAITSSNAVELITRLASGELTSVEVTRAFCKRAAAAHQLTNCLSEIFFDRALETAVRLDAYIAREGKPLGPLHGLPVSLKDNFNLVGLDSTVGFTSHAGHHAEEDSVLAELLRDKCGAVFYVKTNVPTAMMIAESVNNLTGRTVHPMNRKLTSGGSSGGESALIAFGGSVLGVGTDIGGSLRIPAACTGLFTLRPSVGRFPTGRCRSGLPGQEAVKSVNGPIARSLADIEYYCRAVVGRQPWLVDHECIPIPWRDSMAPLLPASSGPLSEARKLKIGVLWHDGMVRPTPPVSRALRETVDKLKAEGHEVVDWDVGKEHALGLQLLARMFIADGGKAVRAELEKTGEPWRPEMVFYAAATELGCSDLWKLHLERRAFQQRYLDKWNESGIDAILCPTTPWAAVENGKFSHVGYTGVFNVLDYSCISFPSGVMVDKAIDLPFSDATGYKPLSETCKTVQGEYNPDIIHGMPVSLQLVARKLEEEKVIAMCKMIMG</sequence>
<name>A0AAE0HTE4_9PEZI</name>
<evidence type="ECO:0000313" key="8">
    <source>
        <dbReference type="EMBL" id="KAK3312535.1"/>
    </source>
</evidence>
<keyword evidence="4" id="KW-0378">Hydrolase</keyword>
<evidence type="ECO:0000256" key="6">
    <source>
        <dbReference type="PIRSR" id="PIRSR001221-2"/>
    </source>
</evidence>
<dbReference type="PROSITE" id="PS00571">
    <property type="entry name" value="AMIDASES"/>
    <property type="match status" value="1"/>
</dbReference>
<evidence type="ECO:0000256" key="4">
    <source>
        <dbReference type="ARBA" id="ARBA00022801"/>
    </source>
</evidence>
<feature type="active site" description="Charge relay system" evidence="5">
    <location>
        <position position="214"/>
    </location>
</feature>
<dbReference type="InterPro" id="IPR020556">
    <property type="entry name" value="Amidase_CS"/>
</dbReference>
<reference evidence="8" key="2">
    <citation type="submission" date="2023-06" db="EMBL/GenBank/DDBJ databases">
        <authorList>
            <consortium name="Lawrence Berkeley National Laboratory"/>
            <person name="Haridas S."/>
            <person name="Hensen N."/>
            <person name="Bonometti L."/>
            <person name="Westerberg I."/>
            <person name="Brannstrom I.O."/>
            <person name="Guillou S."/>
            <person name="Cros-Aarteil S."/>
            <person name="Calhoun S."/>
            <person name="Kuo A."/>
            <person name="Mondo S."/>
            <person name="Pangilinan J."/>
            <person name="Riley R."/>
            <person name="Labutti K."/>
            <person name="Andreopoulos B."/>
            <person name="Lipzen A."/>
            <person name="Chen C."/>
            <person name="Yanf M."/>
            <person name="Daum C."/>
            <person name="Ng V."/>
            <person name="Clum A."/>
            <person name="Steindorff A."/>
            <person name="Ohm R."/>
            <person name="Martin F."/>
            <person name="Silar P."/>
            <person name="Natvig D."/>
            <person name="Lalanne C."/>
            <person name="Gautier V."/>
            <person name="Ament-Velasquez S.L."/>
            <person name="Kruys A."/>
            <person name="Hutchinson M.I."/>
            <person name="Powell A.J."/>
            <person name="Barry K."/>
            <person name="Miller A.N."/>
            <person name="Grigoriev I.V."/>
            <person name="Debuchy R."/>
            <person name="Gladieux P."/>
            <person name="Thoren M.H."/>
            <person name="Johannesson H."/>
        </authorList>
    </citation>
    <scope>NUCLEOTIDE SEQUENCE</scope>
    <source>
        <strain evidence="8">CBS 118394</strain>
    </source>
</reference>
<feature type="active site" description="Charge relay system" evidence="5">
    <location>
        <position position="138"/>
    </location>
</feature>
<dbReference type="EMBL" id="JAUEDM010000009">
    <property type="protein sequence ID" value="KAK3312535.1"/>
    <property type="molecule type" value="Genomic_DNA"/>
</dbReference>
<comment type="caution">
    <text evidence="8">The sequence shown here is derived from an EMBL/GenBank/DDBJ whole genome shotgun (WGS) entry which is preliminary data.</text>
</comment>
<accession>A0AAE0HTE4</accession>
<protein>
    <recommendedName>
        <fullName evidence="3">amidase</fullName>
        <ecNumber evidence="3">3.5.1.4</ecNumber>
    </recommendedName>
</protein>
<evidence type="ECO:0000256" key="5">
    <source>
        <dbReference type="PIRSR" id="PIRSR001221-1"/>
    </source>
</evidence>
<dbReference type="InterPro" id="IPR036928">
    <property type="entry name" value="AS_sf"/>
</dbReference>
<dbReference type="SUPFAM" id="SSF75304">
    <property type="entry name" value="Amidase signature (AS) enzymes"/>
    <property type="match status" value="1"/>
</dbReference>
<evidence type="ECO:0000259" key="7">
    <source>
        <dbReference type="Pfam" id="PF01425"/>
    </source>
</evidence>
<feature type="binding site" evidence="6">
    <location>
        <begin position="235"/>
        <end position="238"/>
    </location>
    <ligand>
        <name>substrate</name>
    </ligand>
</feature>
<dbReference type="PANTHER" id="PTHR46072">
    <property type="entry name" value="AMIDASE-RELATED-RELATED"/>
    <property type="match status" value="1"/>
</dbReference>
<dbReference type="PIRSF" id="PIRSF001221">
    <property type="entry name" value="Amidase_fungi"/>
    <property type="match status" value="1"/>
</dbReference>
<proteinExistence type="inferred from homology"/>
<dbReference type="Proteomes" id="UP001283341">
    <property type="component" value="Unassembled WGS sequence"/>
</dbReference>
<organism evidence="8 9">
    <name type="scientific">Apodospora peruviana</name>
    <dbReference type="NCBI Taxonomy" id="516989"/>
    <lineage>
        <taxon>Eukaryota</taxon>
        <taxon>Fungi</taxon>
        <taxon>Dikarya</taxon>
        <taxon>Ascomycota</taxon>
        <taxon>Pezizomycotina</taxon>
        <taxon>Sordariomycetes</taxon>
        <taxon>Sordariomycetidae</taxon>
        <taxon>Sordariales</taxon>
        <taxon>Lasiosphaeriaceae</taxon>
        <taxon>Apodospora</taxon>
    </lineage>
</organism>
<dbReference type="GO" id="GO:0004040">
    <property type="term" value="F:amidase activity"/>
    <property type="evidence" value="ECO:0007669"/>
    <property type="project" value="UniProtKB-EC"/>
</dbReference>
<feature type="binding site" evidence="6">
    <location>
        <position position="188"/>
    </location>
    <ligand>
        <name>substrate</name>
    </ligand>
</feature>
<feature type="binding site" evidence="6">
    <location>
        <position position="214"/>
    </location>
    <ligand>
        <name>substrate</name>
    </ligand>
</feature>
<dbReference type="PANTHER" id="PTHR46072:SF11">
    <property type="entry name" value="AMIDASE-RELATED"/>
    <property type="match status" value="1"/>
</dbReference>
<dbReference type="Pfam" id="PF01425">
    <property type="entry name" value="Amidase"/>
    <property type="match status" value="1"/>
</dbReference>
<feature type="domain" description="Amidase" evidence="7">
    <location>
        <begin position="82"/>
        <end position="542"/>
    </location>
</feature>
<dbReference type="AlphaFoldDB" id="A0AAE0HTE4"/>
<comment type="catalytic activity">
    <reaction evidence="1">
        <text>a monocarboxylic acid amide + H2O = a monocarboxylate + NH4(+)</text>
        <dbReference type="Rhea" id="RHEA:12020"/>
        <dbReference type="ChEBI" id="CHEBI:15377"/>
        <dbReference type="ChEBI" id="CHEBI:28938"/>
        <dbReference type="ChEBI" id="CHEBI:35757"/>
        <dbReference type="ChEBI" id="CHEBI:83628"/>
        <dbReference type="EC" id="3.5.1.4"/>
    </reaction>
</comment>
<keyword evidence="9" id="KW-1185">Reference proteome</keyword>